<evidence type="ECO:0000313" key="3">
    <source>
        <dbReference type="Proteomes" id="UP000323632"/>
    </source>
</evidence>
<dbReference type="InterPro" id="IPR044922">
    <property type="entry name" value="DUF2063_N_sf"/>
</dbReference>
<reference evidence="2 3" key="1">
    <citation type="submission" date="2019-09" db="EMBL/GenBank/DDBJ databases">
        <title>Genome sequence and assembly of Taibaiella sp.</title>
        <authorList>
            <person name="Chhetri G."/>
        </authorList>
    </citation>
    <scope>NUCLEOTIDE SEQUENCE [LARGE SCALE GENOMIC DNA]</scope>
    <source>
        <strain evidence="2 3">KVB11</strain>
    </source>
</reference>
<dbReference type="Gene3D" id="1.10.150.690">
    <property type="entry name" value="DUF2063"/>
    <property type="match status" value="1"/>
</dbReference>
<protein>
    <submittedName>
        <fullName evidence="2">DUF2063 domain-containing protein</fullName>
    </submittedName>
</protein>
<gene>
    <name evidence="2" type="ORF">F0919_16200</name>
</gene>
<comment type="caution">
    <text evidence="2">The sequence shown here is derived from an EMBL/GenBank/DDBJ whole genome shotgun (WGS) entry which is preliminary data.</text>
</comment>
<dbReference type="EMBL" id="VWSH01000004">
    <property type="protein sequence ID" value="KAA5532335.1"/>
    <property type="molecule type" value="Genomic_DNA"/>
</dbReference>
<dbReference type="Pfam" id="PF09836">
    <property type="entry name" value="DUF2063"/>
    <property type="match status" value="1"/>
</dbReference>
<name>A0A5M6CFW5_9BACT</name>
<organism evidence="2 3">
    <name type="scientific">Taibaiella lutea</name>
    <dbReference type="NCBI Taxonomy" id="2608001"/>
    <lineage>
        <taxon>Bacteria</taxon>
        <taxon>Pseudomonadati</taxon>
        <taxon>Bacteroidota</taxon>
        <taxon>Chitinophagia</taxon>
        <taxon>Chitinophagales</taxon>
        <taxon>Chitinophagaceae</taxon>
        <taxon>Taibaiella</taxon>
    </lineage>
</organism>
<accession>A0A5M6CFW5</accession>
<dbReference type="InterPro" id="IPR018640">
    <property type="entry name" value="DUF2063"/>
</dbReference>
<proteinExistence type="predicted"/>
<dbReference type="AlphaFoldDB" id="A0A5M6CFW5"/>
<evidence type="ECO:0000259" key="1">
    <source>
        <dbReference type="Pfam" id="PF09836"/>
    </source>
</evidence>
<dbReference type="Proteomes" id="UP000323632">
    <property type="component" value="Unassembled WGS sequence"/>
</dbReference>
<sequence>MGTENFSLDELQQWMQGMLIYHVPVESNFGTNAGAPVEDIVNASQRLSAVSHLDIYRYSYIARLRSCMQSQFSALTYALGNELFQLFADQYLDTYPSESYSLNTLGQHFSSFLEETRPDKEAKESWPDFMIELAGFEYTLSVIFDEYAIDTNTAATIDTPDNMLVLHPVFHLLSHRFPICNYYLEFSQGKEPELPFPEESYCAVIRLNYKLGLFSIRAAQYFFLKRMQETHSFEKAKTMLINEKGIPQTEFDRVWPEWKMNFIASGFFIEQPGT</sequence>
<keyword evidence="3" id="KW-1185">Reference proteome</keyword>
<feature type="domain" description="Putative DNA-binding" evidence="1">
    <location>
        <begin position="28"/>
        <end position="113"/>
    </location>
</feature>
<evidence type="ECO:0000313" key="2">
    <source>
        <dbReference type="EMBL" id="KAA5532335.1"/>
    </source>
</evidence>
<dbReference type="RefSeq" id="WP_150033838.1">
    <property type="nucleotide sequence ID" value="NZ_VWSH01000004.1"/>
</dbReference>